<evidence type="ECO:0000256" key="1">
    <source>
        <dbReference type="SAM" id="Phobius"/>
    </source>
</evidence>
<protein>
    <submittedName>
        <fullName evidence="2">Uncharacterized protein</fullName>
    </submittedName>
</protein>
<sequence length="137" mass="16236">MKKISGSTWYIKIVFPCLFLGFSFLFIIIYFSNKPETVNPIIITPIIMAAIFTLYCKRYIWDLYDDVYDEVDTLVFKRKNETKRVNIIDIVNINYTENGQYPERIIITIKNGNHPLQHMAFIPPFRINRFGMNPIVF</sequence>
<reference evidence="2" key="1">
    <citation type="submission" date="2010-07" db="EMBL/GenBank/DDBJ databases">
        <title>Gene structure and function analysis of the virulence-related plasmid pVH1 from Vibrio harveyi VIB645.</title>
        <authorList>
            <person name="Hou X."/>
            <person name="Sun J."/>
            <person name="Sun B."/>
            <person name="Liu J."/>
            <person name="Zhang X."/>
        </authorList>
    </citation>
    <scope>NUCLEOTIDE SEQUENCE</scope>
    <source>
        <strain evidence="2">VIB645</strain>
        <plasmid evidence="2">pVH1</plasmid>
    </source>
</reference>
<dbReference type="AlphaFoldDB" id="E5G5H9"/>
<keyword evidence="1" id="KW-0472">Membrane</keyword>
<geneLocation type="plasmid" evidence="2">
    <name>pVH1</name>
</geneLocation>
<evidence type="ECO:0000313" key="2">
    <source>
        <dbReference type="EMBL" id="ADQ53908.1"/>
    </source>
</evidence>
<proteinExistence type="predicted"/>
<feature type="transmembrane region" description="Helical" evidence="1">
    <location>
        <begin position="9"/>
        <end position="31"/>
    </location>
</feature>
<feature type="transmembrane region" description="Helical" evidence="1">
    <location>
        <begin position="37"/>
        <end position="56"/>
    </location>
</feature>
<keyword evidence="2" id="KW-0614">Plasmid</keyword>
<accession>E5G5H9</accession>
<keyword evidence="1" id="KW-0812">Transmembrane</keyword>
<organism evidence="2">
    <name type="scientific">Vibrio harveyi</name>
    <name type="common">Beneckea harveyi</name>
    <dbReference type="NCBI Taxonomy" id="669"/>
    <lineage>
        <taxon>Bacteria</taxon>
        <taxon>Pseudomonadati</taxon>
        <taxon>Pseudomonadota</taxon>
        <taxon>Gammaproteobacteria</taxon>
        <taxon>Vibrionales</taxon>
        <taxon>Vibrionaceae</taxon>
        <taxon>Vibrio</taxon>
    </lineage>
</organism>
<name>E5G5H9_VIBHA</name>
<dbReference type="EMBL" id="HM752251">
    <property type="protein sequence ID" value="ADQ53908.1"/>
    <property type="molecule type" value="Genomic_DNA"/>
</dbReference>
<keyword evidence="1" id="KW-1133">Transmembrane helix</keyword>